<evidence type="ECO:0000313" key="11">
    <source>
        <dbReference type="Proteomes" id="UP000600865"/>
    </source>
</evidence>
<dbReference type="SUPFAM" id="SSF90123">
    <property type="entry name" value="ABC transporter transmembrane region"/>
    <property type="match status" value="1"/>
</dbReference>
<keyword evidence="3" id="KW-0547">Nucleotide-binding</keyword>
<dbReference type="SUPFAM" id="SSF52540">
    <property type="entry name" value="P-loop containing nucleoside triphosphate hydrolases"/>
    <property type="match status" value="1"/>
</dbReference>
<dbReference type="InterPro" id="IPR027417">
    <property type="entry name" value="P-loop_NTPase"/>
</dbReference>
<evidence type="ECO:0000259" key="9">
    <source>
        <dbReference type="PROSITE" id="PS50929"/>
    </source>
</evidence>
<organism evidence="10 11">
    <name type="scientific">Litorimonas cladophorae</name>
    <dbReference type="NCBI Taxonomy" id="1220491"/>
    <lineage>
        <taxon>Bacteria</taxon>
        <taxon>Pseudomonadati</taxon>
        <taxon>Pseudomonadota</taxon>
        <taxon>Alphaproteobacteria</taxon>
        <taxon>Maricaulales</taxon>
        <taxon>Robiginitomaculaceae</taxon>
    </lineage>
</organism>
<reference evidence="10 11" key="1">
    <citation type="journal article" date="2014" name="Int. J. Syst. Evol. Microbiol.">
        <title>Complete genome sequence of Corynebacterium casei LMG S-19264T (=DSM 44701T), isolated from a smear-ripened cheese.</title>
        <authorList>
            <consortium name="US DOE Joint Genome Institute (JGI-PGF)"/>
            <person name="Walter F."/>
            <person name="Albersmeier A."/>
            <person name="Kalinowski J."/>
            <person name="Ruckert C."/>
        </authorList>
    </citation>
    <scope>NUCLEOTIDE SEQUENCE [LARGE SCALE GENOMIC DNA]</scope>
    <source>
        <strain evidence="10 11">KCTC 23968</strain>
    </source>
</reference>
<dbReference type="InterPro" id="IPR036640">
    <property type="entry name" value="ABC1_TM_sf"/>
</dbReference>
<evidence type="ECO:0000256" key="2">
    <source>
        <dbReference type="ARBA" id="ARBA00022692"/>
    </source>
</evidence>
<dbReference type="PANTHER" id="PTHR24221">
    <property type="entry name" value="ATP-BINDING CASSETTE SUB-FAMILY B"/>
    <property type="match status" value="1"/>
</dbReference>
<keyword evidence="6 7" id="KW-0472">Membrane</keyword>
<evidence type="ECO:0000256" key="3">
    <source>
        <dbReference type="ARBA" id="ARBA00022741"/>
    </source>
</evidence>
<dbReference type="InterPro" id="IPR003439">
    <property type="entry name" value="ABC_transporter-like_ATP-bd"/>
</dbReference>
<dbReference type="GO" id="GO:0005524">
    <property type="term" value="F:ATP binding"/>
    <property type="evidence" value="ECO:0007669"/>
    <property type="project" value="UniProtKB-KW"/>
</dbReference>
<evidence type="ECO:0000256" key="4">
    <source>
        <dbReference type="ARBA" id="ARBA00022840"/>
    </source>
</evidence>
<feature type="transmembrane region" description="Helical" evidence="7">
    <location>
        <begin position="256"/>
        <end position="283"/>
    </location>
</feature>
<comment type="caution">
    <text evidence="10">The sequence shown here is derived from an EMBL/GenBank/DDBJ whole genome shotgun (WGS) entry which is preliminary data.</text>
</comment>
<feature type="transmembrane region" description="Helical" evidence="7">
    <location>
        <begin position="147"/>
        <end position="173"/>
    </location>
</feature>
<evidence type="ECO:0000256" key="1">
    <source>
        <dbReference type="ARBA" id="ARBA00004651"/>
    </source>
</evidence>
<sequence length="574" mass="62044">MSTETFSNKTGTVDWALNKSSVKPYIVVTLLFSLVVNLLMLVSPLYMLQVYDRVLSSGSVETLIMVSIAAIGLLSVYGFAEAARRKTLALMSEQIQNEYGPVVFMSSFRDENSPQLLPKKLADLSTVQNFLRHGLLLPFFDLPFTPLFLLAMFLVHPIIGWIGVIGGLVLILITVFTELSSRKSVEEAMQAETVANNFANEISRNRSVISSLGMVTPLLSNWMSYRKQSSKMTMDGLGRSTFFSAQAKGLRQMLQVAALGVGGFLVLQLEMSAGAIIAGSILMGRALAPIDQALGAWRQLIRARSAWFSLEDTMARSGASDGDFTPMLRPDADLSIESLMIASPGSDAALLPKFNVNLKAGASIAILGPSGSGKTSLLQTIVGAWEPLDGRVRLGGRDMHNWDAGDRGKYIGYAPQDVELLPGTIAQNISRFSDGTPEDIMGAAQKAGFHDMILRLPEGYDTRVGPGGSHLSQGQQKGVGLARAIYRDPVLLVLDEPGTNLDRASLLGLQRGLAEMKSNGNILIFATHDMRLLSLADNVLLLDNRSLKMVSTQDYMATMAHPRQIATSAKEGAA</sequence>
<feature type="transmembrane region" description="Helical" evidence="7">
    <location>
        <begin position="25"/>
        <end position="48"/>
    </location>
</feature>
<feature type="domain" description="ABC transmembrane type-1" evidence="9">
    <location>
        <begin position="27"/>
        <end position="302"/>
    </location>
</feature>
<dbReference type="SMART" id="SM00382">
    <property type="entry name" value="AAA"/>
    <property type="match status" value="1"/>
</dbReference>
<protein>
    <submittedName>
        <fullName evidence="10">Peptidase</fullName>
    </submittedName>
</protein>
<dbReference type="RefSeq" id="WP_189582159.1">
    <property type="nucleotide sequence ID" value="NZ_BMYV01000001.1"/>
</dbReference>
<dbReference type="GO" id="GO:0140359">
    <property type="term" value="F:ABC-type transporter activity"/>
    <property type="evidence" value="ECO:0007669"/>
    <property type="project" value="InterPro"/>
</dbReference>
<dbReference type="GO" id="GO:0030256">
    <property type="term" value="C:type I protein secretion system complex"/>
    <property type="evidence" value="ECO:0007669"/>
    <property type="project" value="InterPro"/>
</dbReference>
<keyword evidence="5 7" id="KW-1133">Transmembrane helix</keyword>
<dbReference type="GO" id="GO:0005886">
    <property type="term" value="C:plasma membrane"/>
    <property type="evidence" value="ECO:0007669"/>
    <property type="project" value="UniProtKB-SubCell"/>
</dbReference>
<dbReference type="InterPro" id="IPR003593">
    <property type="entry name" value="AAA+_ATPase"/>
</dbReference>
<dbReference type="GO" id="GO:0034040">
    <property type="term" value="F:ATPase-coupled lipid transmembrane transporter activity"/>
    <property type="evidence" value="ECO:0007669"/>
    <property type="project" value="TreeGrafter"/>
</dbReference>
<gene>
    <name evidence="10" type="ORF">GCM10011309_10040</name>
</gene>
<dbReference type="AlphaFoldDB" id="A0A918KG03"/>
<evidence type="ECO:0000259" key="8">
    <source>
        <dbReference type="PROSITE" id="PS50893"/>
    </source>
</evidence>
<dbReference type="PROSITE" id="PS50929">
    <property type="entry name" value="ABC_TM1F"/>
    <property type="match status" value="1"/>
</dbReference>
<evidence type="ECO:0000256" key="7">
    <source>
        <dbReference type="SAM" id="Phobius"/>
    </source>
</evidence>
<name>A0A918KG03_9PROT</name>
<dbReference type="InterPro" id="IPR039421">
    <property type="entry name" value="Type_1_exporter"/>
</dbReference>
<dbReference type="GO" id="GO:0030253">
    <property type="term" value="P:protein secretion by the type I secretion system"/>
    <property type="evidence" value="ECO:0007669"/>
    <property type="project" value="InterPro"/>
</dbReference>
<dbReference type="Pfam" id="PF00005">
    <property type="entry name" value="ABC_tran"/>
    <property type="match status" value="1"/>
</dbReference>
<keyword evidence="11" id="KW-1185">Reference proteome</keyword>
<proteinExistence type="predicted"/>
<keyword evidence="4" id="KW-0067">ATP-binding</keyword>
<evidence type="ECO:0000313" key="10">
    <source>
        <dbReference type="EMBL" id="GGX62093.1"/>
    </source>
</evidence>
<dbReference type="PANTHER" id="PTHR24221:SF248">
    <property type="entry name" value="ABC TRANSPORTER TRANSMEMBRANE REGION"/>
    <property type="match status" value="1"/>
</dbReference>
<dbReference type="Proteomes" id="UP000600865">
    <property type="component" value="Unassembled WGS sequence"/>
</dbReference>
<dbReference type="InterPro" id="IPR010128">
    <property type="entry name" value="ATPase_T1SS_PrtD-like"/>
</dbReference>
<dbReference type="InterPro" id="IPR011527">
    <property type="entry name" value="ABC1_TM_dom"/>
</dbReference>
<dbReference type="EMBL" id="BMYV01000001">
    <property type="protein sequence ID" value="GGX62093.1"/>
    <property type="molecule type" value="Genomic_DNA"/>
</dbReference>
<dbReference type="Gene3D" id="3.40.50.300">
    <property type="entry name" value="P-loop containing nucleotide triphosphate hydrolases"/>
    <property type="match status" value="1"/>
</dbReference>
<comment type="subcellular location">
    <subcellularLocation>
        <location evidence="1">Cell membrane</location>
        <topology evidence="1">Multi-pass membrane protein</topology>
    </subcellularLocation>
</comment>
<accession>A0A918KG03</accession>
<dbReference type="Pfam" id="PF00664">
    <property type="entry name" value="ABC_membrane"/>
    <property type="match status" value="1"/>
</dbReference>
<keyword evidence="2 7" id="KW-0812">Transmembrane</keyword>
<evidence type="ECO:0000256" key="6">
    <source>
        <dbReference type="ARBA" id="ARBA00023136"/>
    </source>
</evidence>
<dbReference type="GO" id="GO:0016887">
    <property type="term" value="F:ATP hydrolysis activity"/>
    <property type="evidence" value="ECO:0007669"/>
    <property type="project" value="InterPro"/>
</dbReference>
<dbReference type="NCBIfam" id="TIGR01842">
    <property type="entry name" value="type_I_sec_PrtD"/>
    <property type="match status" value="1"/>
</dbReference>
<feature type="transmembrane region" description="Helical" evidence="7">
    <location>
        <begin position="60"/>
        <end position="80"/>
    </location>
</feature>
<dbReference type="Gene3D" id="1.20.1560.10">
    <property type="entry name" value="ABC transporter type 1, transmembrane domain"/>
    <property type="match status" value="1"/>
</dbReference>
<feature type="domain" description="ABC transporter" evidence="8">
    <location>
        <begin position="334"/>
        <end position="569"/>
    </location>
</feature>
<evidence type="ECO:0000256" key="5">
    <source>
        <dbReference type="ARBA" id="ARBA00022989"/>
    </source>
</evidence>
<dbReference type="PROSITE" id="PS50893">
    <property type="entry name" value="ABC_TRANSPORTER_2"/>
    <property type="match status" value="1"/>
</dbReference>